<dbReference type="AlphaFoldDB" id="A0A2U8VS26"/>
<keyword evidence="2" id="KW-1185">Reference proteome</keyword>
<evidence type="ECO:0000313" key="1">
    <source>
        <dbReference type="EMBL" id="AWN36278.1"/>
    </source>
</evidence>
<dbReference type="Proteomes" id="UP000246058">
    <property type="component" value="Chromosome"/>
</dbReference>
<dbReference type="OrthoDB" id="8003951at2"/>
<reference evidence="1 2" key="1">
    <citation type="submission" date="2018-05" db="EMBL/GenBank/DDBJ databases">
        <title>Complete Genome Sequence of Methylobacterium sp. 17Sr1-43.</title>
        <authorList>
            <person name="Srinivasan S."/>
        </authorList>
    </citation>
    <scope>NUCLEOTIDE SEQUENCE [LARGE SCALE GENOMIC DNA]</scope>
    <source>
        <strain evidence="1 2">17Sr1-43</strain>
    </source>
</reference>
<dbReference type="KEGG" id="meti:DK427_11550"/>
<dbReference type="RefSeq" id="WP_109951381.1">
    <property type="nucleotide sequence ID" value="NZ_CP029551.1"/>
</dbReference>
<sequence>MPKPRDGRRPTDFRAGGASAQVGAPLALAADRCIAAYEAVRDLDDPDLHRLSEMLLLAVGKRLAREDRQALRQRMN</sequence>
<organism evidence="1 2">
    <name type="scientific">Methylobacterium radiodurans</name>
    <dbReference type="NCBI Taxonomy" id="2202828"/>
    <lineage>
        <taxon>Bacteria</taxon>
        <taxon>Pseudomonadati</taxon>
        <taxon>Pseudomonadota</taxon>
        <taxon>Alphaproteobacteria</taxon>
        <taxon>Hyphomicrobiales</taxon>
        <taxon>Methylobacteriaceae</taxon>
        <taxon>Methylobacterium</taxon>
    </lineage>
</organism>
<accession>A0A2U8VS26</accession>
<proteinExistence type="predicted"/>
<protein>
    <submittedName>
        <fullName evidence="1">Uncharacterized protein</fullName>
    </submittedName>
</protein>
<evidence type="ECO:0000313" key="2">
    <source>
        <dbReference type="Proteomes" id="UP000246058"/>
    </source>
</evidence>
<dbReference type="EMBL" id="CP029551">
    <property type="protein sequence ID" value="AWN36278.1"/>
    <property type="molecule type" value="Genomic_DNA"/>
</dbReference>
<gene>
    <name evidence="1" type="ORF">DK427_11550</name>
</gene>
<name>A0A2U8VS26_9HYPH</name>